<dbReference type="PRINTS" id="PR00364">
    <property type="entry name" value="DISEASERSIST"/>
</dbReference>
<dbReference type="EMBL" id="VLKF01000001">
    <property type="protein sequence ID" value="TWH73523.1"/>
    <property type="molecule type" value="Genomic_DNA"/>
</dbReference>
<dbReference type="PROSITE" id="PS51755">
    <property type="entry name" value="OMPR_PHOB"/>
    <property type="match status" value="1"/>
</dbReference>
<dbReference type="InterPro" id="IPR036388">
    <property type="entry name" value="WH-like_DNA-bd_sf"/>
</dbReference>
<dbReference type="Pfam" id="PF00486">
    <property type="entry name" value="Trans_reg_C"/>
    <property type="match status" value="1"/>
</dbReference>
<dbReference type="InterPro" id="IPR058852">
    <property type="entry name" value="HTH_77"/>
</dbReference>
<dbReference type="Gene3D" id="3.40.50.300">
    <property type="entry name" value="P-loop containing nucleotide triphosphate hydrolases"/>
    <property type="match status" value="1"/>
</dbReference>
<evidence type="ECO:0000256" key="4">
    <source>
        <dbReference type="SAM" id="MobiDB-lite"/>
    </source>
</evidence>
<dbReference type="InterPro" id="IPR001867">
    <property type="entry name" value="OmpR/PhoB-type_DNA-bd"/>
</dbReference>
<organism evidence="6 7">
    <name type="scientific">Modestobacter roseus</name>
    <dbReference type="NCBI Taxonomy" id="1181884"/>
    <lineage>
        <taxon>Bacteria</taxon>
        <taxon>Bacillati</taxon>
        <taxon>Actinomycetota</taxon>
        <taxon>Actinomycetes</taxon>
        <taxon>Geodermatophilales</taxon>
        <taxon>Geodermatophilaceae</taxon>
        <taxon>Modestobacter</taxon>
    </lineage>
</organism>
<name>A0A562IS32_9ACTN</name>
<dbReference type="Pfam" id="PF03704">
    <property type="entry name" value="BTAD"/>
    <property type="match status" value="1"/>
</dbReference>
<feature type="region of interest" description="Disordered" evidence="4">
    <location>
        <begin position="1070"/>
        <end position="1093"/>
    </location>
</feature>
<reference evidence="6 7" key="1">
    <citation type="submission" date="2019-07" db="EMBL/GenBank/DDBJ databases">
        <title>R&amp;d 2014.</title>
        <authorList>
            <person name="Klenk H.-P."/>
        </authorList>
    </citation>
    <scope>NUCLEOTIDE SEQUENCE [LARGE SCALE GENOMIC DNA]</scope>
    <source>
        <strain evidence="6 7">DSM 45764</strain>
    </source>
</reference>
<dbReference type="InterPro" id="IPR016032">
    <property type="entry name" value="Sig_transdc_resp-reg_C-effctor"/>
</dbReference>
<dbReference type="CDD" id="cd15831">
    <property type="entry name" value="BTAD"/>
    <property type="match status" value="1"/>
</dbReference>
<dbReference type="GO" id="GO:0006355">
    <property type="term" value="P:regulation of DNA-templated transcription"/>
    <property type="evidence" value="ECO:0007669"/>
    <property type="project" value="InterPro"/>
</dbReference>
<dbReference type="GO" id="GO:0000160">
    <property type="term" value="P:phosphorelay signal transduction system"/>
    <property type="evidence" value="ECO:0007669"/>
    <property type="project" value="InterPro"/>
</dbReference>
<dbReference type="Proteomes" id="UP000321490">
    <property type="component" value="Unassembled WGS sequence"/>
</dbReference>
<dbReference type="InterPro" id="IPR027417">
    <property type="entry name" value="P-loop_NTPase"/>
</dbReference>
<dbReference type="Gene3D" id="1.10.10.10">
    <property type="entry name" value="Winged helix-like DNA-binding domain superfamily/Winged helix DNA-binding domain"/>
    <property type="match status" value="1"/>
</dbReference>
<dbReference type="SMART" id="SM01043">
    <property type="entry name" value="BTAD"/>
    <property type="match status" value="1"/>
</dbReference>
<gene>
    <name evidence="6" type="ORF">JD78_02046</name>
</gene>
<dbReference type="PANTHER" id="PTHR47691">
    <property type="entry name" value="REGULATOR-RELATED"/>
    <property type="match status" value="1"/>
</dbReference>
<feature type="domain" description="OmpR/PhoB-type" evidence="5">
    <location>
        <begin position="1"/>
        <end position="94"/>
    </location>
</feature>
<dbReference type="SUPFAM" id="SSF46894">
    <property type="entry name" value="C-terminal effector domain of the bipartite response regulators"/>
    <property type="match status" value="1"/>
</dbReference>
<dbReference type="InterPro" id="IPR011990">
    <property type="entry name" value="TPR-like_helical_dom_sf"/>
</dbReference>
<proteinExistence type="inferred from homology"/>
<evidence type="ECO:0000256" key="1">
    <source>
        <dbReference type="ARBA" id="ARBA00005820"/>
    </source>
</evidence>
<protein>
    <submittedName>
        <fullName evidence="6">Putative ATPase</fullName>
    </submittedName>
</protein>
<dbReference type="GO" id="GO:0043531">
    <property type="term" value="F:ADP binding"/>
    <property type="evidence" value="ECO:0007669"/>
    <property type="project" value="InterPro"/>
</dbReference>
<dbReference type="SUPFAM" id="SSF52540">
    <property type="entry name" value="P-loop containing nucleoside triphosphate hydrolases"/>
    <property type="match status" value="1"/>
</dbReference>
<dbReference type="RefSeq" id="WP_166521104.1">
    <property type="nucleotide sequence ID" value="NZ_VLKF01000001.1"/>
</dbReference>
<keyword evidence="2 3" id="KW-0238">DNA-binding</keyword>
<dbReference type="Pfam" id="PF00931">
    <property type="entry name" value="NB-ARC"/>
    <property type="match status" value="1"/>
</dbReference>
<dbReference type="InterPro" id="IPR005158">
    <property type="entry name" value="BTAD"/>
</dbReference>
<dbReference type="SMART" id="SM00862">
    <property type="entry name" value="Trans_reg_C"/>
    <property type="match status" value="1"/>
</dbReference>
<evidence type="ECO:0000259" key="5">
    <source>
        <dbReference type="PROSITE" id="PS51755"/>
    </source>
</evidence>
<evidence type="ECO:0000256" key="3">
    <source>
        <dbReference type="PROSITE-ProRule" id="PRU01091"/>
    </source>
</evidence>
<dbReference type="SUPFAM" id="SSF48452">
    <property type="entry name" value="TPR-like"/>
    <property type="match status" value="2"/>
</dbReference>
<dbReference type="CDD" id="cd00383">
    <property type="entry name" value="trans_reg_C"/>
    <property type="match status" value="1"/>
</dbReference>
<evidence type="ECO:0000313" key="6">
    <source>
        <dbReference type="EMBL" id="TWH73523.1"/>
    </source>
</evidence>
<accession>A0A562IS32</accession>
<dbReference type="Gene3D" id="1.25.40.10">
    <property type="entry name" value="Tetratricopeptide repeat domain"/>
    <property type="match status" value="2"/>
</dbReference>
<dbReference type="Pfam" id="PF25872">
    <property type="entry name" value="HTH_77"/>
    <property type="match status" value="1"/>
</dbReference>
<evidence type="ECO:0000256" key="2">
    <source>
        <dbReference type="ARBA" id="ARBA00023125"/>
    </source>
</evidence>
<evidence type="ECO:0000313" key="7">
    <source>
        <dbReference type="Proteomes" id="UP000321490"/>
    </source>
</evidence>
<dbReference type="AlphaFoldDB" id="A0A562IS32"/>
<dbReference type="PANTHER" id="PTHR47691:SF3">
    <property type="entry name" value="HTH-TYPE TRANSCRIPTIONAL REGULATOR RV0890C-RELATED"/>
    <property type="match status" value="1"/>
</dbReference>
<dbReference type="GO" id="GO:0003677">
    <property type="term" value="F:DNA binding"/>
    <property type="evidence" value="ECO:0007669"/>
    <property type="project" value="UniProtKB-UniRule"/>
</dbReference>
<dbReference type="InterPro" id="IPR002182">
    <property type="entry name" value="NB-ARC"/>
</dbReference>
<comment type="similarity">
    <text evidence="1">Belongs to the AfsR/DnrI/RedD regulatory family.</text>
</comment>
<sequence length="1093" mass="115055">MAAVPVRICLLGPVAVTDDGRPVDVGGPRARALLARLSLDPGRVVGADELLAAVWEEDLPAAPGNALQALVSRLRRALPDVPVRAAGHGYLLDVAPAAVDATEWEQLLARARQATDPRLVVELLEQAEALWRGPALADLRDLAFTAAPVARWTELRLTATEQRLAAVLTTGSAAAALAELDELVTAHPLREPFCRLQVRALRLLGRPAEALAAYERCRAALAEELGLDPSPELRAEQLAVLRAEPPAPASRPGTALRTPLTSFRGRDDELSAVAALLDGARLVTLLGPGGAGKTRLALEAAHRRAAGVRDGVWWVELAPVADARLLPAAVLSAVGQREGTSLERVPTMVEAGARLQETFSDRRALLVLDNCEHLVAAVAALTDDLLAHCPGLQVLTTSREPLGVPGEAVLPVGPLEVPAPGDEAAADAPVVRLLADRAAAVRPDFAVTAATLPAVLEVCRRLDGMPLALELAAARLRTLSIGQIAARLDDRFALLTGGSRVALPRHQTLRAVVEWSWEALDEREQAVARRLSVFAGGATLDTAEQVCADPGWGRGAVLDAITGLVEKSMLLAVEDPEGGGIRYRMLETIRAWSAEQLTAARERAAVEAAQATWCLAFVDEHDPQLRGPGQLVAMARMRAEHDDLLAVFQRAVAAGDGDLAVHLGARLSWFWQLTGRQVAAGRWVTQALTAPGGPPALRAACRAFSAMGSAEFGNWQDAVPELRRVAELPPEHTHRSAEPLGAVAWAIATVFSGGLRSVEGLELLADHPDPWVVAAAHAMRAQVAENIGQLDGLEADLREAYDAFTRIGDRWGRSLASSALGQLALVDGDSSAAVRWFSGALELSEQLGTDDDTPLMRVRLAQAHALAGDLARAEADIAGVLAELGRDGGGMQLAMAESAAGELALLAGRLADAERWHAQALEHVRDAGSGPPQIEAMVQDGTALTLAARAEALAGADPEAATRLLDEAHRRLTTALRLAVEAAGDMPIAAGVVSALAAVARVGGDPVRAADLLGRASAVRGRRDRGNALANVTEARLQAELGEARFEQLRAAGEAVPREEVLAALGVDPTGGWLPVPLPDGSDPGARAHTRRR</sequence>
<keyword evidence="7" id="KW-1185">Reference proteome</keyword>
<comment type="caution">
    <text evidence="6">The sequence shown here is derived from an EMBL/GenBank/DDBJ whole genome shotgun (WGS) entry which is preliminary data.</text>
</comment>
<feature type="DNA-binding region" description="OmpR/PhoB-type" evidence="3">
    <location>
        <begin position="1"/>
        <end position="94"/>
    </location>
</feature>